<dbReference type="Pfam" id="PF09836">
    <property type="entry name" value="DUF2063"/>
    <property type="match status" value="1"/>
</dbReference>
<organism evidence="2 3">
    <name type="scientific">Piscinibacter sakaiensis</name>
    <name type="common">Ideonella sakaiensis</name>
    <dbReference type="NCBI Taxonomy" id="1547922"/>
    <lineage>
        <taxon>Bacteria</taxon>
        <taxon>Pseudomonadati</taxon>
        <taxon>Pseudomonadota</taxon>
        <taxon>Betaproteobacteria</taxon>
        <taxon>Burkholderiales</taxon>
        <taxon>Sphaerotilaceae</taxon>
        <taxon>Piscinibacter</taxon>
    </lineage>
</organism>
<dbReference type="InterPro" id="IPR044922">
    <property type="entry name" value="DUF2063_N_sf"/>
</dbReference>
<reference evidence="3" key="1">
    <citation type="submission" date="2015-07" db="EMBL/GenBank/DDBJ databases">
        <title>Discovery of a poly(ethylene terephthalate assimilation.</title>
        <authorList>
            <person name="Yoshida S."/>
            <person name="Hiraga K."/>
            <person name="Takehana T."/>
            <person name="Taniguchi I."/>
            <person name="Yamaji H."/>
            <person name="Maeda Y."/>
            <person name="Toyohara K."/>
            <person name="Miyamoto K."/>
            <person name="Kimura Y."/>
            <person name="Oda K."/>
        </authorList>
    </citation>
    <scope>NUCLEOTIDE SEQUENCE [LARGE SCALE GENOMIC DNA]</scope>
    <source>
        <strain evidence="3">NBRC 110686 / TISTR 2288 / 201-F6</strain>
    </source>
</reference>
<gene>
    <name evidence="2" type="ORF">ISF6_2522</name>
</gene>
<evidence type="ECO:0000259" key="1">
    <source>
        <dbReference type="Pfam" id="PF09836"/>
    </source>
</evidence>
<accession>A0A0K8P1Z7</accession>
<protein>
    <submittedName>
        <fullName evidence="2">Conserved domain protein</fullName>
    </submittedName>
</protein>
<sequence length="280" mass="29433">MNAAATEAAFAAALLDPTRPPPPGLRAWNGSDVGPRFDVHRNNLLAGRIEGLAETYPALRRALGDAVFRAIAAAHVRRCPPRSPVLYDYGGELAEELAAQAPLADAPWLPDLARLEWARQCAALAADAEPLAPAAIAEALAAPEALLRRRVRLHPSLTVLASRHAVVSLWAAHEAEDLEAALAAIDPDRPEAAAVLRAPDDAVWVLPLAPADAAFLAALQAGQCWQAAWEAAAARPALPRDEAAPPFDPVPLLAALIRHGALVGWLDAPPSPTDDPRSSA</sequence>
<evidence type="ECO:0000313" key="2">
    <source>
        <dbReference type="EMBL" id="GAP36682.1"/>
    </source>
</evidence>
<feature type="domain" description="Putative DNA-binding" evidence="1">
    <location>
        <begin position="7"/>
        <end position="95"/>
    </location>
</feature>
<dbReference type="AlphaFoldDB" id="A0A0K8P1Z7"/>
<dbReference type="Gene3D" id="1.10.150.690">
    <property type="entry name" value="DUF2063"/>
    <property type="match status" value="1"/>
</dbReference>
<dbReference type="RefSeq" id="WP_197284655.1">
    <property type="nucleotide sequence ID" value="NZ_BBYR01000037.1"/>
</dbReference>
<dbReference type="EMBL" id="BBYR01000037">
    <property type="protein sequence ID" value="GAP36682.1"/>
    <property type="molecule type" value="Genomic_DNA"/>
</dbReference>
<name>A0A0K8P1Z7_PISS1</name>
<dbReference type="STRING" id="1547922.ISF6_2522"/>
<reference evidence="2 3" key="2">
    <citation type="journal article" date="2016" name="Science">
        <title>A bacterium that degrades and assimilates poly(ethylene terephthalate).</title>
        <authorList>
            <person name="Yoshida S."/>
            <person name="Hiraga K."/>
            <person name="Takehana T."/>
            <person name="Taniguchi I."/>
            <person name="Yamaji H."/>
            <person name="Maeda Y."/>
            <person name="Toyohara K."/>
            <person name="Miyamoto K."/>
            <person name="Kimura Y."/>
            <person name="Oda K."/>
        </authorList>
    </citation>
    <scope>NUCLEOTIDE SEQUENCE [LARGE SCALE GENOMIC DNA]</scope>
    <source>
        <strain evidence="3">NBRC 110686 / TISTR 2288 / 201-F6</strain>
    </source>
</reference>
<evidence type="ECO:0000313" key="3">
    <source>
        <dbReference type="Proteomes" id="UP000037660"/>
    </source>
</evidence>
<dbReference type="Proteomes" id="UP000037660">
    <property type="component" value="Unassembled WGS sequence"/>
</dbReference>
<keyword evidence="3" id="KW-1185">Reference proteome</keyword>
<dbReference type="InterPro" id="IPR018640">
    <property type="entry name" value="DUF2063"/>
</dbReference>
<comment type="caution">
    <text evidence="2">The sequence shown here is derived from an EMBL/GenBank/DDBJ whole genome shotgun (WGS) entry which is preliminary data.</text>
</comment>
<proteinExistence type="predicted"/>